<keyword evidence="3" id="KW-1185">Reference proteome</keyword>
<dbReference type="Proteomes" id="UP001469553">
    <property type="component" value="Unassembled WGS sequence"/>
</dbReference>
<evidence type="ECO:0000313" key="3">
    <source>
        <dbReference type="Proteomes" id="UP001469553"/>
    </source>
</evidence>
<feature type="region of interest" description="Disordered" evidence="1">
    <location>
        <begin position="48"/>
        <end position="69"/>
    </location>
</feature>
<organism evidence="2 3">
    <name type="scientific">Ameca splendens</name>
    <dbReference type="NCBI Taxonomy" id="208324"/>
    <lineage>
        <taxon>Eukaryota</taxon>
        <taxon>Metazoa</taxon>
        <taxon>Chordata</taxon>
        <taxon>Craniata</taxon>
        <taxon>Vertebrata</taxon>
        <taxon>Euteleostomi</taxon>
        <taxon>Actinopterygii</taxon>
        <taxon>Neopterygii</taxon>
        <taxon>Teleostei</taxon>
        <taxon>Neoteleostei</taxon>
        <taxon>Acanthomorphata</taxon>
        <taxon>Ovalentaria</taxon>
        <taxon>Atherinomorphae</taxon>
        <taxon>Cyprinodontiformes</taxon>
        <taxon>Goodeidae</taxon>
        <taxon>Ameca</taxon>
    </lineage>
</organism>
<sequence>MHKISKQNCVADKSPVEKLFLQAESEGRTTACTTVFTVKKSWLTDRTSRLSSHSSGGQVSGKLTLLFTE</sequence>
<comment type="caution">
    <text evidence="2">The sequence shown here is derived from an EMBL/GenBank/DDBJ whole genome shotgun (WGS) entry which is preliminary data.</text>
</comment>
<dbReference type="EMBL" id="JAHRIP010038369">
    <property type="protein sequence ID" value="MEQ2295256.1"/>
    <property type="molecule type" value="Genomic_DNA"/>
</dbReference>
<evidence type="ECO:0000256" key="1">
    <source>
        <dbReference type="SAM" id="MobiDB-lite"/>
    </source>
</evidence>
<protein>
    <submittedName>
        <fullName evidence="2">Uncharacterized protein</fullName>
    </submittedName>
</protein>
<proteinExistence type="predicted"/>
<evidence type="ECO:0000313" key="2">
    <source>
        <dbReference type="EMBL" id="MEQ2295256.1"/>
    </source>
</evidence>
<name>A0ABV0YNC6_9TELE</name>
<gene>
    <name evidence="2" type="ORF">AMECASPLE_012111</name>
</gene>
<accession>A0ABV0YNC6</accession>
<reference evidence="2 3" key="1">
    <citation type="submission" date="2021-06" db="EMBL/GenBank/DDBJ databases">
        <authorList>
            <person name="Palmer J.M."/>
        </authorList>
    </citation>
    <scope>NUCLEOTIDE SEQUENCE [LARGE SCALE GENOMIC DNA]</scope>
    <source>
        <strain evidence="2 3">AS_MEX2019</strain>
        <tissue evidence="2">Muscle</tissue>
    </source>
</reference>